<feature type="transmembrane region" description="Helical" evidence="4">
    <location>
        <begin position="12"/>
        <end position="37"/>
    </location>
</feature>
<evidence type="ECO:0000256" key="4">
    <source>
        <dbReference type="SAM" id="Phobius"/>
    </source>
</evidence>
<accession>A0ABZ0I560</accession>
<dbReference type="SUPFAM" id="SSF51556">
    <property type="entry name" value="Metallo-dependent hydrolases"/>
    <property type="match status" value="1"/>
</dbReference>
<evidence type="ECO:0000256" key="1">
    <source>
        <dbReference type="ARBA" id="ARBA00001947"/>
    </source>
</evidence>
<keyword evidence="4" id="KW-0812">Transmembrane</keyword>
<dbReference type="RefSeq" id="WP_407348289.1">
    <property type="nucleotide sequence ID" value="NZ_CP136864.1"/>
</dbReference>
<reference evidence="6 7" key="1">
    <citation type="submission" date="2023-10" db="EMBL/GenBank/DDBJ databases">
        <title>Two novel species belonging to the OM43/NOR5 clade.</title>
        <authorList>
            <person name="Park M."/>
        </authorList>
    </citation>
    <scope>NUCLEOTIDE SEQUENCE [LARGE SCALE GENOMIC DNA]</scope>
    <source>
        <strain evidence="6 7">IMCC43200</strain>
    </source>
</reference>
<name>A0ABZ0I560_9GAMM</name>
<dbReference type="InterPro" id="IPR001365">
    <property type="entry name" value="A_deaminase_dom"/>
</dbReference>
<dbReference type="PANTHER" id="PTHR11409:SF39">
    <property type="entry name" value="ADENOSINE DEAMINASE 2"/>
    <property type="match status" value="1"/>
</dbReference>
<evidence type="ECO:0000313" key="6">
    <source>
        <dbReference type="EMBL" id="WOJ93645.1"/>
    </source>
</evidence>
<organism evidence="6 7">
    <name type="scientific">Congregibacter variabilis</name>
    <dbReference type="NCBI Taxonomy" id="3081200"/>
    <lineage>
        <taxon>Bacteria</taxon>
        <taxon>Pseudomonadati</taxon>
        <taxon>Pseudomonadota</taxon>
        <taxon>Gammaproteobacteria</taxon>
        <taxon>Cellvibrionales</taxon>
        <taxon>Halieaceae</taxon>
        <taxon>Congregibacter</taxon>
    </lineage>
</organism>
<feature type="domain" description="Adenosine deaminase" evidence="5">
    <location>
        <begin position="214"/>
        <end position="462"/>
    </location>
</feature>
<keyword evidence="7" id="KW-1185">Reference proteome</keyword>
<dbReference type="InterPro" id="IPR006330">
    <property type="entry name" value="Ado/ade_deaminase"/>
</dbReference>
<dbReference type="Proteomes" id="UP001626537">
    <property type="component" value="Chromosome"/>
</dbReference>
<dbReference type="PANTHER" id="PTHR11409">
    <property type="entry name" value="ADENOSINE DEAMINASE"/>
    <property type="match status" value="1"/>
</dbReference>
<protein>
    <submittedName>
        <fullName evidence="6">Adenosine deaminase</fullName>
    </submittedName>
</protein>
<proteinExistence type="predicted"/>
<dbReference type="Pfam" id="PF00962">
    <property type="entry name" value="A_deaminase"/>
    <property type="match status" value="1"/>
</dbReference>
<evidence type="ECO:0000313" key="7">
    <source>
        <dbReference type="Proteomes" id="UP001626537"/>
    </source>
</evidence>
<sequence length="501" mass="57085">MRFTAIQSLISVITRLLLSGGLFRLLNIALMFVAIGVGTARAAVPPPSDNIAGWFETFKRQASDEELYRFLYAMPKGGDLHNHLSGSIRSEWFFDLALAQGERGYRYYTRVKINNCRPFGGNAFTQNPYLMLFTNVQESTYEALSSCEKEEYLPLEELNADEKTAWLDSLRLDKAYEGRDEFFQTHWQRMGDLYLNPYLAADALVLNMQSFGAEGLMYMESMIGVLGFIDAQGQQISPDDVADIYRDRLRDDDALGTGVEVRLQVAILRFSPTAEDNLRYLYDYVSRHSDLFVAVNMVGREDNDKGYPLRFLDTLRDLRRSYNNVRLSIHAGEVDEPNSHVRDTLLLGADRIGHGVNLISDPDTMRLMRGGPYLVEINLVSNLLLQYVSDYSEHPFPEYLRTGIPVALSTDDRGMWDSNLTDEFYVAVKAFNLSWDELLLLSRNSITHAFLPETKKAELIARFEARTDDFARQIAARPLGALSPEALSYGFICDRYQLCKW</sequence>
<keyword evidence="4" id="KW-0472">Membrane</keyword>
<evidence type="ECO:0000256" key="2">
    <source>
        <dbReference type="ARBA" id="ARBA00022723"/>
    </source>
</evidence>
<dbReference type="Gene3D" id="3.20.20.140">
    <property type="entry name" value="Metal-dependent hydrolases"/>
    <property type="match status" value="1"/>
</dbReference>
<evidence type="ECO:0000259" key="5">
    <source>
        <dbReference type="Pfam" id="PF00962"/>
    </source>
</evidence>
<keyword evidence="2" id="KW-0479">Metal-binding</keyword>
<evidence type="ECO:0000256" key="3">
    <source>
        <dbReference type="ARBA" id="ARBA00022801"/>
    </source>
</evidence>
<dbReference type="InterPro" id="IPR032466">
    <property type="entry name" value="Metal_Hydrolase"/>
</dbReference>
<comment type="cofactor">
    <cofactor evidence="1">
        <name>Zn(2+)</name>
        <dbReference type="ChEBI" id="CHEBI:29105"/>
    </cofactor>
</comment>
<keyword evidence="3" id="KW-0378">Hydrolase</keyword>
<gene>
    <name evidence="6" type="ORF">R0135_00410</name>
</gene>
<keyword evidence="4" id="KW-1133">Transmembrane helix</keyword>
<dbReference type="EMBL" id="CP136864">
    <property type="protein sequence ID" value="WOJ93645.1"/>
    <property type="molecule type" value="Genomic_DNA"/>
</dbReference>